<name>B6BWA0_9PROT</name>
<evidence type="ECO:0000256" key="1">
    <source>
        <dbReference type="SAM" id="MobiDB-lite"/>
    </source>
</evidence>
<dbReference type="EMBL" id="DS995299">
    <property type="protein sequence ID" value="EDZ65169.1"/>
    <property type="molecule type" value="Genomic_DNA"/>
</dbReference>
<dbReference type="STRING" id="314607.KB13_1302"/>
<gene>
    <name evidence="2" type="ORF">KB13_1302</name>
</gene>
<dbReference type="Proteomes" id="UP000004188">
    <property type="component" value="Unassembled WGS sequence"/>
</dbReference>
<evidence type="ECO:0000313" key="2">
    <source>
        <dbReference type="EMBL" id="EDZ65169.1"/>
    </source>
</evidence>
<dbReference type="HOGENOM" id="CLU_3285551_0_0_4"/>
<sequence length="40" mass="4737">MANFFESGFTVLQELAKLKEKEKKQKLTKQKPPEKNKDKK</sequence>
<protein>
    <submittedName>
        <fullName evidence="2">Uncharacterized protein</fullName>
    </submittedName>
</protein>
<dbReference type="AlphaFoldDB" id="B6BWA0"/>
<feature type="region of interest" description="Disordered" evidence="1">
    <location>
        <begin position="20"/>
        <end position="40"/>
    </location>
</feature>
<keyword evidence="3" id="KW-1185">Reference proteome</keyword>
<evidence type="ECO:0000313" key="3">
    <source>
        <dbReference type="Proteomes" id="UP000004188"/>
    </source>
</evidence>
<organism evidence="2 3">
    <name type="scientific">beta proteobacterium KB13</name>
    <dbReference type="NCBI Taxonomy" id="314607"/>
    <lineage>
        <taxon>Bacteria</taxon>
        <taxon>Pseudomonadati</taxon>
        <taxon>Pseudomonadota</taxon>
        <taxon>Betaproteobacteria</taxon>
        <taxon>Nitrosomonadales</taxon>
        <taxon>OM43 clade</taxon>
    </lineage>
</organism>
<accession>B6BWA0</accession>
<reference evidence="3" key="1">
    <citation type="journal article" date="2012" name="Stand. Genomic Sci.">
        <title>Genome sequence of strain HIMB624, a cultured representative from the OM43 clade of marine Betaproteobacteria.</title>
        <authorList>
            <person name="Huggett M.J."/>
            <person name="Hayakawa D.H."/>
            <person name="Rappe M.S."/>
        </authorList>
    </citation>
    <scope>NUCLEOTIDE SEQUENCE [LARGE SCALE GENOMIC DNA]</scope>
    <source>
        <strain evidence="3">KB13</strain>
    </source>
</reference>
<proteinExistence type="predicted"/>